<dbReference type="Proteomes" id="UP001165960">
    <property type="component" value="Unassembled WGS sequence"/>
</dbReference>
<accession>A0ACC2TYK5</accession>
<dbReference type="EMBL" id="QTSX02001679">
    <property type="protein sequence ID" value="KAJ9079653.1"/>
    <property type="molecule type" value="Genomic_DNA"/>
</dbReference>
<organism evidence="1 2">
    <name type="scientific">Entomophthora muscae</name>
    <dbReference type="NCBI Taxonomy" id="34485"/>
    <lineage>
        <taxon>Eukaryota</taxon>
        <taxon>Fungi</taxon>
        <taxon>Fungi incertae sedis</taxon>
        <taxon>Zoopagomycota</taxon>
        <taxon>Entomophthoromycotina</taxon>
        <taxon>Entomophthoromycetes</taxon>
        <taxon>Entomophthorales</taxon>
        <taxon>Entomophthoraceae</taxon>
        <taxon>Entomophthora</taxon>
    </lineage>
</organism>
<comment type="caution">
    <text evidence="1">The sequence shown here is derived from an EMBL/GenBank/DDBJ whole genome shotgun (WGS) entry which is preliminary data.</text>
</comment>
<name>A0ACC2TYK5_9FUNG</name>
<sequence>MVGGCKDPKTGLWVINKIYIWTEKPSQNPAEPLNALGGLVHTIGKRLVLAYPSQVPTVPPWFVTLIIEEALLELDCFLAWEHPLLQQIHPNQPGPIPMLLNLALSLRNLHLQPMATSISNQKLFWKLLTGSPAP</sequence>
<protein>
    <submittedName>
        <fullName evidence="1">Uncharacterized protein</fullName>
    </submittedName>
</protein>
<evidence type="ECO:0000313" key="1">
    <source>
        <dbReference type="EMBL" id="KAJ9079653.1"/>
    </source>
</evidence>
<evidence type="ECO:0000313" key="2">
    <source>
        <dbReference type="Proteomes" id="UP001165960"/>
    </source>
</evidence>
<gene>
    <name evidence="1" type="ORF">DSO57_1033222</name>
</gene>
<keyword evidence="2" id="KW-1185">Reference proteome</keyword>
<proteinExistence type="predicted"/>
<reference evidence="1" key="1">
    <citation type="submission" date="2022-04" db="EMBL/GenBank/DDBJ databases">
        <title>Genome of the entomopathogenic fungus Entomophthora muscae.</title>
        <authorList>
            <person name="Elya C."/>
            <person name="Lovett B.R."/>
            <person name="Lee E."/>
            <person name="Macias A.M."/>
            <person name="Hajek A.E."/>
            <person name="De Bivort B.L."/>
            <person name="Kasson M.T."/>
            <person name="De Fine Licht H.H."/>
            <person name="Stajich J.E."/>
        </authorList>
    </citation>
    <scope>NUCLEOTIDE SEQUENCE</scope>
    <source>
        <strain evidence="1">Berkeley</strain>
    </source>
</reference>